<dbReference type="EMBL" id="CP096574">
    <property type="protein sequence ID" value="UPU36065.1"/>
    <property type="molecule type" value="Genomic_DNA"/>
</dbReference>
<comment type="subcellular location">
    <subcellularLocation>
        <location evidence="1">Cell inner membrane</location>
    </subcellularLocation>
</comment>
<dbReference type="GO" id="GO:0009247">
    <property type="term" value="P:glycolipid biosynthetic process"/>
    <property type="evidence" value="ECO:0007669"/>
    <property type="project" value="UniProtKB-ARBA"/>
</dbReference>
<evidence type="ECO:0000256" key="4">
    <source>
        <dbReference type="ARBA" id="ARBA00022679"/>
    </source>
</evidence>
<sequence>MKEATAQKVKKWSSKSIGSRFQHWIFYSLIRLGGRGAAYLLLRCVVFYYVLFSPAVRRRCFPYLSRRFPQRQGLARLVDCYRLSLGIGEVLVDRAALGILGTGGITVDQVDLARLEELVGQGKGLILVTSHVGSWQGAMAVLKFLATPVNLLIHRQEGDLDRHFFEHGGENPFRIIDPAGYLGGTLEMMGALKKGEIVCIMGDRAMGSESGTIKERFLGGEVAFPYSPYKLAAATGAPVAFIFPTKVNATRYALNLARVLSVPHLGGRSGEPYRPFVKEYVAELERFTVQHPYQFFNFFDMWEDGAETTGKG</sequence>
<dbReference type="AlphaFoldDB" id="A0A6V8MRS3"/>
<keyword evidence="11" id="KW-1185">Reference proteome</keyword>
<feature type="transmembrane region" description="Helical" evidence="7">
    <location>
        <begin position="36"/>
        <end position="56"/>
    </location>
</feature>
<dbReference type="Proteomes" id="UP000831485">
    <property type="component" value="Chromosome"/>
</dbReference>
<evidence type="ECO:0000313" key="9">
    <source>
        <dbReference type="EMBL" id="UPU36065.1"/>
    </source>
</evidence>
<dbReference type="PANTHER" id="PTHR30606:SF9">
    <property type="entry name" value="LIPID A BIOSYNTHESIS LAUROYLTRANSFERASE"/>
    <property type="match status" value="1"/>
</dbReference>
<evidence type="ECO:0000313" key="8">
    <source>
        <dbReference type="EMBL" id="GFO62343.1"/>
    </source>
</evidence>
<gene>
    <name evidence="8" type="ORF">GMPD_02620</name>
    <name evidence="9" type="ORF">M1B72_21930</name>
</gene>
<reference evidence="8" key="2">
    <citation type="journal article" date="2021" name="Int. J. Syst. Evol. Microbiol.">
        <title>Geomonas silvestris sp. nov., Geomonas paludis sp. nov. and Geomonas limicola sp. nov., isolated from terrestrial environments, and emended description of the genus Geomonas.</title>
        <authorList>
            <person name="Itoh H."/>
            <person name="Xu Z."/>
            <person name="Masuda Y."/>
            <person name="Ushijima N."/>
            <person name="Hayakawa C."/>
            <person name="Shiratori Y."/>
            <person name="Senoo K."/>
        </authorList>
    </citation>
    <scope>NUCLEOTIDE SEQUENCE</scope>
    <source>
        <strain evidence="8">Red736</strain>
    </source>
</reference>
<dbReference type="InterPro" id="IPR004960">
    <property type="entry name" value="LipA_acyltrans"/>
</dbReference>
<reference evidence="10" key="1">
    <citation type="submission" date="2020-06" db="EMBL/GenBank/DDBJ databases">
        <title>Draft genomic sequecing of Geomonas sp. Red736.</title>
        <authorList>
            <person name="Itoh H."/>
            <person name="Xu Z.X."/>
            <person name="Ushijima N."/>
            <person name="Masuda Y."/>
            <person name="Shiratori Y."/>
            <person name="Senoo K."/>
        </authorList>
    </citation>
    <scope>NUCLEOTIDE SEQUENCE [LARGE SCALE GENOMIC DNA]</scope>
    <source>
        <strain evidence="10">Red736</strain>
    </source>
</reference>
<name>A0A6V8MRS3_9BACT</name>
<dbReference type="GO" id="GO:0016746">
    <property type="term" value="F:acyltransferase activity"/>
    <property type="evidence" value="ECO:0007669"/>
    <property type="project" value="UniProtKB-KW"/>
</dbReference>
<evidence type="ECO:0000256" key="5">
    <source>
        <dbReference type="ARBA" id="ARBA00023136"/>
    </source>
</evidence>
<keyword evidence="5 7" id="KW-0472">Membrane</keyword>
<accession>A0A6V8MRS3</accession>
<reference evidence="9" key="3">
    <citation type="submission" date="2022-04" db="EMBL/GenBank/DDBJ databases">
        <authorList>
            <person name="Liu G."/>
        </authorList>
    </citation>
    <scope>NUCLEOTIDE SEQUENCE</scope>
    <source>
        <strain evidence="9">RG22</strain>
    </source>
</reference>
<dbReference type="CDD" id="cd07984">
    <property type="entry name" value="LPLAT_LABLAT-like"/>
    <property type="match status" value="1"/>
</dbReference>
<evidence type="ECO:0000256" key="2">
    <source>
        <dbReference type="ARBA" id="ARBA00022475"/>
    </source>
</evidence>
<dbReference type="GO" id="GO:0005886">
    <property type="term" value="C:plasma membrane"/>
    <property type="evidence" value="ECO:0007669"/>
    <property type="project" value="UniProtKB-SubCell"/>
</dbReference>
<dbReference type="Pfam" id="PF03279">
    <property type="entry name" value="Lip_A_acyltrans"/>
    <property type="match status" value="1"/>
</dbReference>
<keyword evidence="3" id="KW-0997">Cell inner membrane</keyword>
<evidence type="ECO:0000256" key="7">
    <source>
        <dbReference type="SAM" id="Phobius"/>
    </source>
</evidence>
<dbReference type="PANTHER" id="PTHR30606">
    <property type="entry name" value="LIPID A BIOSYNTHESIS LAUROYL ACYLTRANSFERASE"/>
    <property type="match status" value="1"/>
</dbReference>
<organism evidence="8 10">
    <name type="scientific">Geomonas paludis</name>
    <dbReference type="NCBI Taxonomy" id="2740185"/>
    <lineage>
        <taxon>Bacteria</taxon>
        <taxon>Pseudomonadati</taxon>
        <taxon>Thermodesulfobacteriota</taxon>
        <taxon>Desulfuromonadia</taxon>
        <taxon>Geobacterales</taxon>
        <taxon>Geobacteraceae</taxon>
        <taxon>Geomonas</taxon>
    </lineage>
</organism>
<evidence type="ECO:0000313" key="10">
    <source>
        <dbReference type="Proteomes" id="UP000568888"/>
    </source>
</evidence>
<keyword evidence="2" id="KW-1003">Cell membrane</keyword>
<evidence type="ECO:0000256" key="3">
    <source>
        <dbReference type="ARBA" id="ARBA00022519"/>
    </source>
</evidence>
<evidence type="ECO:0000256" key="1">
    <source>
        <dbReference type="ARBA" id="ARBA00004533"/>
    </source>
</evidence>
<dbReference type="EMBL" id="BLXY01000001">
    <property type="protein sequence ID" value="GFO62343.1"/>
    <property type="molecule type" value="Genomic_DNA"/>
</dbReference>
<keyword evidence="6 9" id="KW-0012">Acyltransferase</keyword>
<dbReference type="Proteomes" id="UP000568888">
    <property type="component" value="Unassembled WGS sequence"/>
</dbReference>
<evidence type="ECO:0000313" key="11">
    <source>
        <dbReference type="Proteomes" id="UP000831485"/>
    </source>
</evidence>
<protein>
    <submittedName>
        <fullName evidence="9">Lipid A biosynthesis acyltransferase</fullName>
    </submittedName>
</protein>
<keyword evidence="7" id="KW-0812">Transmembrane</keyword>
<keyword evidence="4" id="KW-0808">Transferase</keyword>
<proteinExistence type="predicted"/>
<keyword evidence="7" id="KW-1133">Transmembrane helix</keyword>
<evidence type="ECO:0000256" key="6">
    <source>
        <dbReference type="ARBA" id="ARBA00023315"/>
    </source>
</evidence>
<dbReference type="RefSeq" id="WP_183344274.1">
    <property type="nucleotide sequence ID" value="NZ_BLXY01000001.1"/>
</dbReference>